<dbReference type="PANTHER" id="PTHR43333">
    <property type="entry name" value="2-HACID_DH_C DOMAIN-CONTAINING PROTEIN"/>
    <property type="match status" value="1"/>
</dbReference>
<name>A0A939EHB2_9HYPH</name>
<dbReference type="Pfam" id="PF02826">
    <property type="entry name" value="2-Hacid_dh_C"/>
    <property type="match status" value="1"/>
</dbReference>
<dbReference type="Proteomes" id="UP000664096">
    <property type="component" value="Unassembled WGS sequence"/>
</dbReference>
<evidence type="ECO:0000256" key="2">
    <source>
        <dbReference type="ARBA" id="ARBA00023027"/>
    </source>
</evidence>
<dbReference type="RefSeq" id="WP_207142294.1">
    <property type="nucleotide sequence ID" value="NZ_JAEKJZ010000004.1"/>
</dbReference>
<evidence type="ECO:0000256" key="1">
    <source>
        <dbReference type="ARBA" id="ARBA00023002"/>
    </source>
</evidence>
<dbReference type="Gene3D" id="3.40.50.720">
    <property type="entry name" value="NAD(P)-binding Rossmann-like Domain"/>
    <property type="match status" value="2"/>
</dbReference>
<feature type="domain" description="D-isomer specific 2-hydroxyacid dehydrogenase NAD-binding" evidence="3">
    <location>
        <begin position="111"/>
        <end position="283"/>
    </location>
</feature>
<dbReference type="GO" id="GO:0016491">
    <property type="term" value="F:oxidoreductase activity"/>
    <property type="evidence" value="ECO:0007669"/>
    <property type="project" value="UniProtKB-KW"/>
</dbReference>
<protein>
    <submittedName>
        <fullName evidence="4">Hydroxyacid dehydrogenase</fullName>
    </submittedName>
</protein>
<dbReference type="InterPro" id="IPR006140">
    <property type="entry name" value="D-isomer_DH_NAD-bd"/>
</dbReference>
<dbReference type="InterPro" id="IPR036291">
    <property type="entry name" value="NAD(P)-bd_dom_sf"/>
</dbReference>
<keyword evidence="2" id="KW-0520">NAD</keyword>
<comment type="caution">
    <text evidence="4">The sequence shown here is derived from an EMBL/GenBank/DDBJ whole genome shotgun (WGS) entry which is preliminary data.</text>
</comment>
<dbReference type="AlphaFoldDB" id="A0A939EHB2"/>
<dbReference type="PANTHER" id="PTHR43333:SF1">
    <property type="entry name" value="D-ISOMER SPECIFIC 2-HYDROXYACID DEHYDROGENASE NAD-BINDING DOMAIN-CONTAINING PROTEIN"/>
    <property type="match status" value="1"/>
</dbReference>
<keyword evidence="1" id="KW-0560">Oxidoreductase</keyword>
<dbReference type="SUPFAM" id="SSF51735">
    <property type="entry name" value="NAD(P)-binding Rossmann-fold domains"/>
    <property type="match status" value="1"/>
</dbReference>
<evidence type="ECO:0000313" key="5">
    <source>
        <dbReference type="Proteomes" id="UP000664096"/>
    </source>
</evidence>
<dbReference type="GO" id="GO:0051287">
    <property type="term" value="F:NAD binding"/>
    <property type="evidence" value="ECO:0007669"/>
    <property type="project" value="InterPro"/>
</dbReference>
<accession>A0A939EHB2</accession>
<organism evidence="4 5">
    <name type="scientific">Roseibium aggregatum</name>
    <dbReference type="NCBI Taxonomy" id="187304"/>
    <lineage>
        <taxon>Bacteria</taxon>
        <taxon>Pseudomonadati</taxon>
        <taxon>Pseudomonadota</taxon>
        <taxon>Alphaproteobacteria</taxon>
        <taxon>Hyphomicrobiales</taxon>
        <taxon>Stappiaceae</taxon>
        <taxon>Roseibium</taxon>
    </lineage>
</organism>
<evidence type="ECO:0000313" key="4">
    <source>
        <dbReference type="EMBL" id="MBN9672457.1"/>
    </source>
</evidence>
<proteinExistence type="predicted"/>
<evidence type="ECO:0000259" key="3">
    <source>
        <dbReference type="Pfam" id="PF02826"/>
    </source>
</evidence>
<reference evidence="4" key="1">
    <citation type="submission" date="2020-12" db="EMBL/GenBank/DDBJ databases">
        <title>Oil enriched cultivation method for isolating marine PHA-producing bacteria.</title>
        <authorList>
            <person name="Zheng W."/>
            <person name="Yu S."/>
            <person name="Huang Y."/>
        </authorList>
    </citation>
    <scope>NUCLEOTIDE SEQUENCE</scope>
    <source>
        <strain evidence="4">SY-2-12</strain>
    </source>
</reference>
<dbReference type="EMBL" id="JAEKJZ010000004">
    <property type="protein sequence ID" value="MBN9672457.1"/>
    <property type="molecule type" value="Genomic_DNA"/>
</dbReference>
<sequence length="318" mass="34743">MERTGIISGVLLSSTMDLKSFYGLDFAERGEKVRLLNPDEVTDHEEIRFAVCWLPDGDAFAPYPNLQMAMSIGAGVDALLNHEGLHDEAMICRVRDPHQADLMAGYAVHETLHFLRGFDRMKASQEARQWAPLPMQPPKHTRIAVLGNGTMGAAVTRALAAVGFSLAVACRNEPREPLPGVTYFAGENAPLRAAEGAAVLINVLPLTPETENILNADLFDRLAEGAWLIQIGRGEHLHEADFVEALESGRLSGASLDVFRQEPLPEDHPFWGDGRLRITPHIASDSTPSVVADQVLQSARELLSGERPSLAIDRGRGY</sequence>
<gene>
    <name evidence="4" type="ORF">JF539_19035</name>
</gene>